<name>A0A1L7X8G1_9HELO</name>
<keyword evidence="3" id="KW-1185">Reference proteome</keyword>
<gene>
    <name evidence="2" type="ORF">PAC_11219</name>
</gene>
<proteinExistence type="predicted"/>
<feature type="region of interest" description="Disordered" evidence="1">
    <location>
        <begin position="301"/>
        <end position="323"/>
    </location>
</feature>
<sequence>MSSHRNRKSADRPTHRSTHRSKDQYLSSWSEWIWDPEIDRYKRFRSSANADANGITKNLNLRTSLGNSRMKRTNLRQTITLQATTQQGMGEFEYQHNVHDANRHINNQYDQKEDTQEQYKYAQGLEAIQSVALAASTPIAYATHTEVIALLIRWAEEGKLRCEQEVKDLADAFWDGFNYTSLVCLIPTSDSSRAVTQHVREVASNCVSGQLLIVYYAGHGSATLLPCGLSFSQDRRKGGRNGIAPFSPIRDILDETQADVLLLLDRRFASSAARSIHEGAKVLKQQRGDTSAKTIYAEMKRPRKQLQKSSRAPDGDRPSIHVPKFIDFSDAGDDIKLVAL</sequence>
<accession>A0A1L7X8G1</accession>
<evidence type="ECO:0000256" key="1">
    <source>
        <dbReference type="SAM" id="MobiDB-lite"/>
    </source>
</evidence>
<dbReference type="OrthoDB" id="4760831at2759"/>
<evidence type="ECO:0000313" key="2">
    <source>
        <dbReference type="EMBL" id="CZR61323.1"/>
    </source>
</evidence>
<dbReference type="AlphaFoldDB" id="A0A1L7X8G1"/>
<dbReference type="EMBL" id="FJOG01000018">
    <property type="protein sequence ID" value="CZR61323.1"/>
    <property type="molecule type" value="Genomic_DNA"/>
</dbReference>
<dbReference type="Proteomes" id="UP000184330">
    <property type="component" value="Unassembled WGS sequence"/>
</dbReference>
<protein>
    <submittedName>
        <fullName evidence="2">Uncharacterized protein</fullName>
    </submittedName>
</protein>
<feature type="region of interest" description="Disordered" evidence="1">
    <location>
        <begin position="1"/>
        <end position="22"/>
    </location>
</feature>
<organism evidence="2 3">
    <name type="scientific">Phialocephala subalpina</name>
    <dbReference type="NCBI Taxonomy" id="576137"/>
    <lineage>
        <taxon>Eukaryota</taxon>
        <taxon>Fungi</taxon>
        <taxon>Dikarya</taxon>
        <taxon>Ascomycota</taxon>
        <taxon>Pezizomycotina</taxon>
        <taxon>Leotiomycetes</taxon>
        <taxon>Helotiales</taxon>
        <taxon>Mollisiaceae</taxon>
        <taxon>Phialocephala</taxon>
        <taxon>Phialocephala fortinii species complex</taxon>
    </lineage>
</organism>
<reference evidence="2 3" key="1">
    <citation type="submission" date="2016-03" db="EMBL/GenBank/DDBJ databases">
        <authorList>
            <person name="Ploux O."/>
        </authorList>
    </citation>
    <scope>NUCLEOTIDE SEQUENCE [LARGE SCALE GENOMIC DNA]</scope>
    <source>
        <strain evidence="2 3">UAMH 11012</strain>
    </source>
</reference>
<evidence type="ECO:0000313" key="3">
    <source>
        <dbReference type="Proteomes" id="UP000184330"/>
    </source>
</evidence>